<dbReference type="RefSeq" id="WP_238278485.1">
    <property type="nucleotide sequence ID" value="NZ_BPQL01000037.1"/>
</dbReference>
<evidence type="ECO:0000313" key="3">
    <source>
        <dbReference type="EMBL" id="MET3692325.1"/>
    </source>
</evidence>
<evidence type="ECO:0000256" key="2">
    <source>
        <dbReference type="SAM" id="SignalP"/>
    </source>
</evidence>
<feature type="transmembrane region" description="Helical" evidence="1">
    <location>
        <begin position="39"/>
        <end position="60"/>
    </location>
</feature>
<feature type="chain" id="PRO_5045453887" evidence="2">
    <location>
        <begin position="24"/>
        <end position="164"/>
    </location>
</feature>
<keyword evidence="1" id="KW-1133">Transmembrane helix</keyword>
<evidence type="ECO:0000256" key="1">
    <source>
        <dbReference type="SAM" id="Phobius"/>
    </source>
</evidence>
<keyword evidence="4" id="KW-1185">Reference proteome</keyword>
<comment type="caution">
    <text evidence="3">The sequence shown here is derived from an EMBL/GenBank/DDBJ whole genome shotgun (WGS) entry which is preliminary data.</text>
</comment>
<organism evidence="3 4">
    <name type="scientific">Methylobacterium goesingense</name>
    <dbReference type="NCBI Taxonomy" id="243690"/>
    <lineage>
        <taxon>Bacteria</taxon>
        <taxon>Pseudomonadati</taxon>
        <taxon>Pseudomonadota</taxon>
        <taxon>Alphaproteobacteria</taxon>
        <taxon>Hyphomicrobiales</taxon>
        <taxon>Methylobacteriaceae</taxon>
        <taxon>Methylobacterium</taxon>
    </lineage>
</organism>
<keyword evidence="1" id="KW-0812">Transmembrane</keyword>
<reference evidence="3 4" key="1">
    <citation type="submission" date="2024-06" db="EMBL/GenBank/DDBJ databases">
        <title>Genomic Encyclopedia of Type Strains, Phase IV (KMG-IV): sequencing the most valuable type-strain genomes for metagenomic binning, comparative biology and taxonomic classification.</title>
        <authorList>
            <person name="Goeker M."/>
        </authorList>
    </citation>
    <scope>NUCLEOTIDE SEQUENCE [LARGE SCALE GENOMIC DNA]</scope>
    <source>
        <strain evidence="3 4">DSM 21331</strain>
    </source>
</reference>
<feature type="signal peptide" evidence="2">
    <location>
        <begin position="1"/>
        <end position="23"/>
    </location>
</feature>
<keyword evidence="2" id="KW-0732">Signal</keyword>
<evidence type="ECO:0000313" key="4">
    <source>
        <dbReference type="Proteomes" id="UP001549145"/>
    </source>
</evidence>
<name>A0ABV2L6F6_9HYPH</name>
<dbReference type="EMBL" id="JBEPMM010000004">
    <property type="protein sequence ID" value="MET3692325.1"/>
    <property type="molecule type" value="Genomic_DNA"/>
</dbReference>
<proteinExistence type="predicted"/>
<gene>
    <name evidence="3" type="ORF">ABID43_001861</name>
</gene>
<keyword evidence="1" id="KW-0472">Membrane</keyword>
<accession>A0ABV2L6F6</accession>
<sequence>MTRMLLLAALALACVLSLSPAFAAEDTTVALSAAPWIEMVREILLTIVIPAVAAYVIAALRRTYPMAALFLTQRRVEQLGNAATEFAINAIPGAVKEAKLSVNVGSAVIAKAVQYGIDAAPAKAMEAAGGPEGLAKIVFRKLNLEDDANEGNTLLPAIAAVRLK</sequence>
<dbReference type="Proteomes" id="UP001549145">
    <property type="component" value="Unassembled WGS sequence"/>
</dbReference>
<protein>
    <submittedName>
        <fullName evidence="3">Uncharacterized protein</fullName>
    </submittedName>
</protein>